<evidence type="ECO:0000256" key="1">
    <source>
        <dbReference type="SAM" id="MobiDB-lite"/>
    </source>
</evidence>
<dbReference type="AlphaFoldDB" id="A0A1X6P7C6"/>
<organism evidence="2 3">
    <name type="scientific">Porphyra umbilicalis</name>
    <name type="common">Purple laver</name>
    <name type="synonym">Red alga</name>
    <dbReference type="NCBI Taxonomy" id="2786"/>
    <lineage>
        <taxon>Eukaryota</taxon>
        <taxon>Rhodophyta</taxon>
        <taxon>Bangiophyceae</taxon>
        <taxon>Bangiales</taxon>
        <taxon>Bangiaceae</taxon>
        <taxon>Porphyra</taxon>
    </lineage>
</organism>
<dbReference type="Proteomes" id="UP000218209">
    <property type="component" value="Unassembled WGS sequence"/>
</dbReference>
<name>A0A1X6P7C6_PORUM</name>
<feature type="compositionally biased region" description="Basic and acidic residues" evidence="1">
    <location>
        <begin position="518"/>
        <end position="530"/>
    </location>
</feature>
<feature type="region of interest" description="Disordered" evidence="1">
    <location>
        <begin position="45"/>
        <end position="79"/>
    </location>
</feature>
<sequence>PLLAAVPNPTLSRCRQRLLPPHAAIRPASCPPPRVSGAHHSLHVQSTLGNPAHPPTQSPLEDHGGPDTACGAGGSPEDAATRGVVRVAAPPPMGGGGCTGSGGGSNPPGLARAPAAAARRWSGATLTGDALGRCAWGNALGGGAATALPDRPSGGTSGTQSAARGEVRNVSVVLLRVRSCVWAGRAAGGTLGGRCGPAGRRERGGGEGVHVAGAGVARRCGATNGDGEARYVLRVGRVGSRRRPFMRFDGWGSAHRASVPAVRPLTGDSRPAPTRAPCRKLDAQRGPGRARGRSGSWHPRSKHPKPLRPPPRPLPPPRRGHQVGGVGRSGGGGSRGEGGGFRAERRCRLPSAAASEGRTHLLARHWHEPVGPRSAVACRGAGGGGAPYRQPLPTQASSGARAQAKPPPKFAVIQKGGGPNPAPGRPGPVLVLGKKKKTLGNARPRDPVVAVSEPNNHPDCTHENLPGAWGGLLPRAAPAADSDGMCGLLLARTSSSTPAAHGSAWSAHPLSCKGVTHANERGPERGDAGRSHITNRLRLVRSVHPQDHPRPRGGYPGRQRAGSGHKEASTGPPPSW</sequence>
<feature type="compositionally biased region" description="Gly residues" evidence="1">
    <location>
        <begin position="322"/>
        <end position="341"/>
    </location>
</feature>
<proteinExistence type="predicted"/>
<accession>A0A1X6P7C6</accession>
<gene>
    <name evidence="2" type="ORF">BU14_0176s0031</name>
</gene>
<evidence type="ECO:0000313" key="2">
    <source>
        <dbReference type="EMBL" id="OSX76789.1"/>
    </source>
</evidence>
<feature type="compositionally biased region" description="Pro residues" evidence="1">
    <location>
        <begin position="307"/>
        <end position="317"/>
    </location>
</feature>
<reference evidence="2 3" key="1">
    <citation type="submission" date="2017-03" db="EMBL/GenBank/DDBJ databases">
        <title>WGS assembly of Porphyra umbilicalis.</title>
        <authorList>
            <person name="Brawley S.H."/>
            <person name="Blouin N.A."/>
            <person name="Ficko-Blean E."/>
            <person name="Wheeler G.L."/>
            <person name="Lohr M."/>
            <person name="Goodson H.V."/>
            <person name="Jenkins J.W."/>
            <person name="Blaby-Haas C.E."/>
            <person name="Helliwell K.E."/>
            <person name="Chan C."/>
            <person name="Marriage T."/>
            <person name="Bhattacharya D."/>
            <person name="Klein A.S."/>
            <person name="Badis Y."/>
            <person name="Brodie J."/>
            <person name="Cao Y."/>
            <person name="Collen J."/>
            <person name="Dittami S.M."/>
            <person name="Gachon C.M."/>
            <person name="Green B.R."/>
            <person name="Karpowicz S."/>
            <person name="Kim J.W."/>
            <person name="Kudahl U."/>
            <person name="Lin S."/>
            <person name="Michel G."/>
            <person name="Mittag M."/>
            <person name="Olson B.J."/>
            <person name="Pangilinan J."/>
            <person name="Peng Y."/>
            <person name="Qiu H."/>
            <person name="Shu S."/>
            <person name="Singer J.T."/>
            <person name="Smith A.G."/>
            <person name="Sprecher B.N."/>
            <person name="Wagner V."/>
            <person name="Wang W."/>
            <person name="Wang Z.-Y."/>
            <person name="Yan J."/>
            <person name="Yarish C."/>
            <person name="Zoeuner-Riek S."/>
            <person name="Zhuang Y."/>
            <person name="Zou Y."/>
            <person name="Lindquist E.A."/>
            <person name="Grimwood J."/>
            <person name="Barry K."/>
            <person name="Rokhsar D.S."/>
            <person name="Schmutz J."/>
            <person name="Stiller J.W."/>
            <person name="Grossman A.R."/>
            <person name="Prochnik S.E."/>
        </authorList>
    </citation>
    <scope>NUCLEOTIDE SEQUENCE [LARGE SCALE GENOMIC DNA]</scope>
    <source>
        <strain evidence="2">4086291</strain>
    </source>
</reference>
<dbReference type="EMBL" id="KV918856">
    <property type="protein sequence ID" value="OSX76789.1"/>
    <property type="molecule type" value="Genomic_DNA"/>
</dbReference>
<feature type="compositionally biased region" description="Gly residues" evidence="1">
    <location>
        <begin position="94"/>
        <end position="106"/>
    </location>
</feature>
<evidence type="ECO:0000313" key="3">
    <source>
        <dbReference type="Proteomes" id="UP000218209"/>
    </source>
</evidence>
<protein>
    <submittedName>
        <fullName evidence="2">Uncharacterized protein</fullName>
    </submittedName>
</protein>
<feature type="region of interest" description="Disordered" evidence="1">
    <location>
        <begin position="262"/>
        <end position="342"/>
    </location>
</feature>
<feature type="non-terminal residue" evidence="2">
    <location>
        <position position="1"/>
    </location>
</feature>
<keyword evidence="3" id="KW-1185">Reference proteome</keyword>
<feature type="region of interest" description="Disordered" evidence="1">
    <location>
        <begin position="514"/>
        <end position="576"/>
    </location>
</feature>
<feature type="region of interest" description="Disordered" evidence="1">
    <location>
        <begin position="92"/>
        <end position="112"/>
    </location>
</feature>